<evidence type="ECO:0000313" key="3">
    <source>
        <dbReference type="Proteomes" id="UP001595420"/>
    </source>
</evidence>
<feature type="chain" id="PRO_5047459847" evidence="1">
    <location>
        <begin position="27"/>
        <end position="193"/>
    </location>
</feature>
<dbReference type="InterPro" id="IPR006311">
    <property type="entry name" value="TAT_signal"/>
</dbReference>
<dbReference type="InterPro" id="IPR013078">
    <property type="entry name" value="His_Pase_superF_clade-1"/>
</dbReference>
<dbReference type="RefSeq" id="WP_216839601.1">
    <property type="nucleotide sequence ID" value="NZ_JAFNJS010000009.1"/>
</dbReference>
<feature type="signal peptide" evidence="1">
    <location>
        <begin position="1"/>
        <end position="26"/>
    </location>
</feature>
<organism evidence="2 3">
    <name type="scientific">Falsiroseomonas tokyonensis</name>
    <dbReference type="NCBI Taxonomy" id="430521"/>
    <lineage>
        <taxon>Bacteria</taxon>
        <taxon>Pseudomonadati</taxon>
        <taxon>Pseudomonadota</taxon>
        <taxon>Alphaproteobacteria</taxon>
        <taxon>Acetobacterales</taxon>
        <taxon>Roseomonadaceae</taxon>
        <taxon>Falsiroseomonas</taxon>
    </lineage>
</organism>
<protein>
    <submittedName>
        <fullName evidence="2">Histidine phosphatase family protein</fullName>
    </submittedName>
</protein>
<keyword evidence="3" id="KW-1185">Reference proteome</keyword>
<dbReference type="Pfam" id="PF00300">
    <property type="entry name" value="His_Phos_1"/>
    <property type="match status" value="1"/>
</dbReference>
<dbReference type="PROSITE" id="PS51318">
    <property type="entry name" value="TAT"/>
    <property type="match status" value="1"/>
</dbReference>
<accession>A0ABV7C4K0</accession>
<keyword evidence="1" id="KW-0732">Signal</keyword>
<evidence type="ECO:0000256" key="1">
    <source>
        <dbReference type="SAM" id="SignalP"/>
    </source>
</evidence>
<dbReference type="Proteomes" id="UP001595420">
    <property type="component" value="Unassembled WGS sequence"/>
</dbReference>
<dbReference type="CDD" id="cd07067">
    <property type="entry name" value="HP_PGM_like"/>
    <property type="match status" value="1"/>
</dbReference>
<gene>
    <name evidence="2" type="ORF">ACFOD3_24940</name>
</gene>
<proteinExistence type="predicted"/>
<dbReference type="EMBL" id="JBHRSB010000009">
    <property type="protein sequence ID" value="MFC3003165.1"/>
    <property type="molecule type" value="Genomic_DNA"/>
</dbReference>
<reference evidence="3" key="1">
    <citation type="journal article" date="2019" name="Int. J. Syst. Evol. Microbiol.">
        <title>The Global Catalogue of Microorganisms (GCM) 10K type strain sequencing project: providing services to taxonomists for standard genome sequencing and annotation.</title>
        <authorList>
            <consortium name="The Broad Institute Genomics Platform"/>
            <consortium name="The Broad Institute Genome Sequencing Center for Infectious Disease"/>
            <person name="Wu L."/>
            <person name="Ma J."/>
        </authorList>
    </citation>
    <scope>NUCLEOTIDE SEQUENCE [LARGE SCALE GENOMIC DNA]</scope>
    <source>
        <strain evidence="3">CGMCC 1.16855</strain>
    </source>
</reference>
<sequence length="193" mass="20088">MPARRLTRRAALALFAAPSAGGAAVAAEDPAGDPAWAALRQGGIALFRHAQAPGGGDPPGMRLGACETQRNLDETGRAQARRIGAEFRRRGIAVGAVLTSAWCRAQETAELAFPGAVRPEPAFDSFFGNRAAEPEHTAAARRILLAWEGPGALLATTHQVNITALTGLFPASGEAIVLQRQDGALAVVGRIRP</sequence>
<name>A0ABV7C4K0_9PROT</name>
<evidence type="ECO:0000313" key="2">
    <source>
        <dbReference type="EMBL" id="MFC3003165.1"/>
    </source>
</evidence>
<comment type="caution">
    <text evidence="2">The sequence shown here is derived from an EMBL/GenBank/DDBJ whole genome shotgun (WGS) entry which is preliminary data.</text>
</comment>